<sequence>MYALLFAVIYELTRNIVLTGVLHGTFNFQPILVFREGGAAVSEVMLAVLPLIVVAVWAYRRWAKGARRDDFGVQSGPSVVATDGGP</sequence>
<name>A0A0W1SMA3_9EURY</name>
<keyword evidence="1" id="KW-0812">Transmembrane</keyword>
<evidence type="ECO:0000256" key="1">
    <source>
        <dbReference type="SAM" id="Phobius"/>
    </source>
</evidence>
<gene>
    <name evidence="2" type="ORF">AUR66_14200</name>
</gene>
<evidence type="ECO:0000313" key="2">
    <source>
        <dbReference type="EMBL" id="KTG27437.1"/>
    </source>
</evidence>
<dbReference type="EMBL" id="LOPV01000174">
    <property type="protein sequence ID" value="KTG27437.1"/>
    <property type="molecule type" value="Genomic_DNA"/>
</dbReference>
<accession>A0A0W1SMA3</accession>
<organism evidence="2 3">
    <name type="scientific">Haloferax profundi</name>
    <dbReference type="NCBI Taxonomy" id="1544718"/>
    <lineage>
        <taxon>Archaea</taxon>
        <taxon>Methanobacteriati</taxon>
        <taxon>Methanobacteriota</taxon>
        <taxon>Stenosarchaea group</taxon>
        <taxon>Halobacteria</taxon>
        <taxon>Halobacteriales</taxon>
        <taxon>Haloferacaceae</taxon>
        <taxon>Haloferax</taxon>
    </lineage>
</organism>
<keyword evidence="1" id="KW-0472">Membrane</keyword>
<reference evidence="2 3" key="1">
    <citation type="submission" date="2015-12" db="EMBL/GenBank/DDBJ databases">
        <title>Haloferax profundi sp. nov. isolated from the Discovery deep brine-seawater interface in the Red Sea.</title>
        <authorList>
            <person name="Zhang G."/>
            <person name="Stingl U."/>
            <person name="Rashid M."/>
        </authorList>
    </citation>
    <scope>NUCLEOTIDE SEQUENCE [LARGE SCALE GENOMIC DNA]</scope>
    <source>
        <strain evidence="2 3">SB29</strain>
    </source>
</reference>
<proteinExistence type="predicted"/>
<evidence type="ECO:0000313" key="3">
    <source>
        <dbReference type="Proteomes" id="UP000053157"/>
    </source>
</evidence>
<dbReference type="Proteomes" id="UP000053157">
    <property type="component" value="Unassembled WGS sequence"/>
</dbReference>
<comment type="caution">
    <text evidence="2">The sequence shown here is derived from an EMBL/GenBank/DDBJ whole genome shotgun (WGS) entry which is preliminary data.</text>
</comment>
<keyword evidence="1" id="KW-1133">Transmembrane helix</keyword>
<keyword evidence="3" id="KW-1185">Reference proteome</keyword>
<feature type="transmembrane region" description="Helical" evidence="1">
    <location>
        <begin position="39"/>
        <end position="59"/>
    </location>
</feature>
<dbReference type="AlphaFoldDB" id="A0A0W1SMA3"/>
<protein>
    <submittedName>
        <fullName evidence="2">Uncharacterized protein</fullName>
    </submittedName>
</protein>